<proteinExistence type="predicted"/>
<evidence type="ECO:0000313" key="1">
    <source>
        <dbReference type="EMBL" id="KAK4011064.1"/>
    </source>
</evidence>
<evidence type="ECO:0000313" key="2">
    <source>
        <dbReference type="Proteomes" id="UP001234178"/>
    </source>
</evidence>
<accession>A0ABQ9ZF98</accession>
<reference evidence="1 2" key="1">
    <citation type="journal article" date="2023" name="Nucleic Acids Res.">
        <title>The hologenome of Daphnia magna reveals possible DNA methylation and microbiome-mediated evolution of the host genome.</title>
        <authorList>
            <person name="Chaturvedi A."/>
            <person name="Li X."/>
            <person name="Dhandapani V."/>
            <person name="Marshall H."/>
            <person name="Kissane S."/>
            <person name="Cuenca-Cambronero M."/>
            <person name="Asole G."/>
            <person name="Calvet F."/>
            <person name="Ruiz-Romero M."/>
            <person name="Marangio P."/>
            <person name="Guigo R."/>
            <person name="Rago D."/>
            <person name="Mirbahai L."/>
            <person name="Eastwood N."/>
            <person name="Colbourne J.K."/>
            <person name="Zhou J."/>
            <person name="Mallon E."/>
            <person name="Orsini L."/>
        </authorList>
    </citation>
    <scope>NUCLEOTIDE SEQUENCE [LARGE SCALE GENOMIC DNA]</scope>
    <source>
        <strain evidence="1">LRV0_1</strain>
    </source>
</reference>
<dbReference type="Proteomes" id="UP001234178">
    <property type="component" value="Unassembled WGS sequence"/>
</dbReference>
<protein>
    <submittedName>
        <fullName evidence="1">Uncharacterized protein</fullName>
    </submittedName>
</protein>
<sequence length="347" mass="39525">MQESLNWPIHVLNFFHAVVHPHQSKPLHDVLDILTMTVSESTDVSCKGTNSLNTSTNKMKLALIFLSVFLVAFSDQQFQQRRERLWWTPYNYAQQPFVNNYQESYYNVQDDIPDYRVFRPTRPVTYSQNDELDTSLATTEYQDYFDEEENSDVQSRFNEFRQRRPALVKRPQNDERLLLSYLTYFKTTTASFTLTSSVTLTSVQSCIAAVKFLDDAAKTTACRRKRDLLEDSPSPADLQFAIIPSETQQVIPTTVPSLEVTREHRQMSSDQAFQHDIASSKGLASSADLSGSVSWLKQMRDPRFLNTYSLASTTLTSYMFTSTTVTKTVAIAADGLVLCLPTGYIVC</sequence>
<comment type="caution">
    <text evidence="1">The sequence shown here is derived from an EMBL/GenBank/DDBJ whole genome shotgun (WGS) entry which is preliminary data.</text>
</comment>
<keyword evidence="2" id="KW-1185">Reference proteome</keyword>
<name>A0ABQ9ZF98_9CRUS</name>
<dbReference type="EMBL" id="JAOYFB010000003">
    <property type="protein sequence ID" value="KAK4011064.1"/>
    <property type="molecule type" value="Genomic_DNA"/>
</dbReference>
<organism evidence="1 2">
    <name type="scientific">Daphnia magna</name>
    <dbReference type="NCBI Taxonomy" id="35525"/>
    <lineage>
        <taxon>Eukaryota</taxon>
        <taxon>Metazoa</taxon>
        <taxon>Ecdysozoa</taxon>
        <taxon>Arthropoda</taxon>
        <taxon>Crustacea</taxon>
        <taxon>Branchiopoda</taxon>
        <taxon>Diplostraca</taxon>
        <taxon>Cladocera</taxon>
        <taxon>Anomopoda</taxon>
        <taxon>Daphniidae</taxon>
        <taxon>Daphnia</taxon>
    </lineage>
</organism>
<gene>
    <name evidence="1" type="ORF">OUZ56_020185</name>
</gene>